<name>I4EI77_9BACT</name>
<accession>I4EI77</accession>
<feature type="region of interest" description="Disordered" evidence="1">
    <location>
        <begin position="44"/>
        <end position="63"/>
    </location>
</feature>
<feature type="compositionally biased region" description="Basic and acidic residues" evidence="1">
    <location>
        <begin position="47"/>
        <end position="63"/>
    </location>
</feature>
<proteinExistence type="predicted"/>
<protein>
    <submittedName>
        <fullName evidence="2">Uncharacterized protein</fullName>
    </submittedName>
</protein>
<sequence>MRKAGVLPRTGGSSLRCHVSHGVFTRFEVSEIAALANLEVGIRRGQRHSEGVDTGGDERRLPR</sequence>
<dbReference type="Proteomes" id="UP000004221">
    <property type="component" value="Unassembled WGS sequence"/>
</dbReference>
<evidence type="ECO:0000256" key="1">
    <source>
        <dbReference type="SAM" id="MobiDB-lite"/>
    </source>
</evidence>
<dbReference type="AlphaFoldDB" id="I4EI77"/>
<gene>
    <name evidence="2" type="ORF">NITHO_3360006</name>
</gene>
<organism evidence="2 3">
    <name type="scientific">Nitrolancea hollandica Lb</name>
    <dbReference type="NCBI Taxonomy" id="1129897"/>
    <lineage>
        <taxon>Bacteria</taxon>
        <taxon>Pseudomonadati</taxon>
        <taxon>Thermomicrobiota</taxon>
        <taxon>Thermomicrobia</taxon>
        <taxon>Sphaerobacterales</taxon>
        <taxon>Sphaerobacterineae</taxon>
        <taxon>Sphaerobacteraceae</taxon>
        <taxon>Nitrolancea</taxon>
    </lineage>
</organism>
<evidence type="ECO:0000313" key="3">
    <source>
        <dbReference type="Proteomes" id="UP000004221"/>
    </source>
</evidence>
<dbReference type="EMBL" id="CAGS01000264">
    <property type="protein sequence ID" value="CCF84389.1"/>
    <property type="molecule type" value="Genomic_DNA"/>
</dbReference>
<reference evidence="2 3" key="1">
    <citation type="journal article" date="2012" name="ISME J.">
        <title>Nitrification expanded: discovery, physiology and genomics of a nitrite-oxidizing bacterium from the phylum Chloroflexi.</title>
        <authorList>
            <person name="Sorokin D.Y."/>
            <person name="Lucker S."/>
            <person name="Vejmelkova D."/>
            <person name="Kostrikina N.A."/>
            <person name="Kleerebezem R."/>
            <person name="Rijpstra W.I."/>
            <person name="Damste J.S."/>
            <person name="Le Paslier D."/>
            <person name="Muyzer G."/>
            <person name="Wagner M."/>
            <person name="van Loosdrecht M.C."/>
            <person name="Daims H."/>
        </authorList>
    </citation>
    <scope>NUCLEOTIDE SEQUENCE [LARGE SCALE GENOMIC DNA]</scope>
    <source>
        <strain evidence="3">none</strain>
    </source>
</reference>
<comment type="caution">
    <text evidence="2">The sequence shown here is derived from an EMBL/GenBank/DDBJ whole genome shotgun (WGS) entry which is preliminary data.</text>
</comment>
<keyword evidence="3" id="KW-1185">Reference proteome</keyword>
<evidence type="ECO:0000313" key="2">
    <source>
        <dbReference type="EMBL" id="CCF84389.1"/>
    </source>
</evidence>